<dbReference type="PANTHER" id="PTHR22792:SF132">
    <property type="entry name" value="LA-RELATED PROTEIN 1"/>
    <property type="match status" value="1"/>
</dbReference>
<feature type="compositionally biased region" description="Basic and acidic residues" evidence="3">
    <location>
        <begin position="136"/>
        <end position="166"/>
    </location>
</feature>
<dbReference type="InterPro" id="IPR006630">
    <property type="entry name" value="La_HTH"/>
</dbReference>
<dbReference type="CDD" id="cd07323">
    <property type="entry name" value="LAM"/>
    <property type="match status" value="1"/>
</dbReference>
<evidence type="ECO:0000256" key="1">
    <source>
        <dbReference type="ARBA" id="ARBA00022884"/>
    </source>
</evidence>
<feature type="domain" description="HTH La-type RNA-binding" evidence="4">
    <location>
        <begin position="782"/>
        <end position="873"/>
    </location>
</feature>
<dbReference type="GO" id="GO:0048255">
    <property type="term" value="P:mRNA stabilization"/>
    <property type="evidence" value="ECO:0007669"/>
    <property type="project" value="InterPro"/>
</dbReference>
<dbReference type="SMART" id="SM00715">
    <property type="entry name" value="LA"/>
    <property type="match status" value="1"/>
</dbReference>
<sequence length="1243" mass="135377">MAIQVSKAYTELVPILSAVAHLFCGLERTTRFCLTRASFQLKSSFIRSSPRELPPHPLVPDALTTLDIRPATFLAEFRNKKLCGFSYAQAAKGRASTTPSQTPSSKVTSGTATPATGTFSELAPNTSWADDVEAVSGEKSEKSEKSEKTEITEKTEKTEDSRKEPEEQVNVAPAKDIAVERTKAESIPQNTSSAVSSPDLAATSSTTNTDDSSSMPNGTSNGTSSSETTWETKSQNSEPAWIAERKERQTTEPAASPTKASSGHERSGKRGKKEPREPKEPALPQPPPKPVVLTEAPPPAVNFWAKRAEEAKSRPVAVPLTPRAVATTQASSNNKENVRARTEPRKKASSVADVSRETESHAESKKPATTQAKRTTDVRKDARQNSRPSTEDVRTEQNGTGPARPAQREAQSMPNLSAAAPPSVKDETSWPTPDTVQEQDRKVAEKDAEDAGDADSTAAGKARDKTKWTPLPVTPTIVWETEEMNRPRGSGGERGGRGSTTGRGRGGLRGAPSGVKGSERSTGRNGASPSEGENASGAQQVRSNATDGENTTPSEKPSITTETREGRQISNDGQPPHKNGDSHTAVGSTEFASNKSNAKVDNAGQDVKPAPIPRQPAHIGQAEEARDNPETLREGFSKKHAKEARTFDPNFTGKEWTSTRGKGNRGGRGRGGSREFANGHQANGAFTNGHVDFAAGPFGVPQSPSAFQSPRGGHAFGCPTPTQGRGGWRGNGPRSQSIPMDHVYGRPYGSPPQLPPAPGYYHPGMYEYPNGMPMHPMPYNPMIDQQYLWDMVSNQLEYYFSLDNLLKDMFLRKNMDSQGFVFLDVIASFNRMKQLTTDKDLIKTVCLKADVIEIRVGDDGKDRLRRREGWEQFVLPMDQREEGAQNEGAQNLHRPELPKLQYWPGNPIPFNSPPPANGRRSHDSGFAMNGGVTQFAPMGPLLDAGYSSLPNGEENRGRTTNSPIRENGLSSDHQSLAEGTEIEPDQFPDEQISSLTVVVKVGTSRTPPHHTAASRTFSNGSIDTRSIYAELDKEKADGENAGPVANGEAIANGNSAQAVTSRQASPSVVQSPEKGKSASELILLWVKDKEFPQESLPQDSLPEPYMQLRVKALDQREQAATGTCPYDLNVLYQFWSHFLIRNFNNKMYNEFKYFANNDAQERHSANGLESLVQFYSKALASSSVIRDHIVKDYVKLVKSDPPMLQGLAHKQLRQAWRNGALNLKNRKKLTDVVDEPFKASLES</sequence>
<feature type="compositionally biased region" description="Low complexity" evidence="3">
    <location>
        <begin position="203"/>
        <end position="234"/>
    </location>
</feature>
<dbReference type="SUPFAM" id="SSF46785">
    <property type="entry name" value="Winged helix' DNA-binding domain"/>
    <property type="match status" value="1"/>
</dbReference>
<reference evidence="5 6" key="1">
    <citation type="submission" date="2016-06" db="EMBL/GenBank/DDBJ databases">
        <authorList>
            <person name="Kjaerup R.B."/>
            <person name="Dalgaard T.S."/>
            <person name="Juul-Madsen H.R."/>
        </authorList>
    </citation>
    <scope>NUCLEOTIDE SEQUENCE [LARGE SCALE GENOMIC DNA]</scope>
</reference>
<dbReference type="PROSITE" id="PS50961">
    <property type="entry name" value="HTH_LA"/>
    <property type="match status" value="1"/>
</dbReference>
<dbReference type="InterPro" id="IPR036390">
    <property type="entry name" value="WH_DNA-bd_sf"/>
</dbReference>
<accession>A0A1X7RGK2</accession>
<feature type="region of interest" description="Disordered" evidence="3">
    <location>
        <begin position="93"/>
        <end position="683"/>
    </location>
</feature>
<dbReference type="GO" id="GO:0045727">
    <property type="term" value="P:positive regulation of translation"/>
    <property type="evidence" value="ECO:0007669"/>
    <property type="project" value="TreeGrafter"/>
</dbReference>
<evidence type="ECO:0000259" key="4">
    <source>
        <dbReference type="PROSITE" id="PS50961"/>
    </source>
</evidence>
<dbReference type="InterPro" id="IPR006607">
    <property type="entry name" value="DM15"/>
</dbReference>
<feature type="compositionally biased region" description="Polar residues" evidence="3">
    <location>
        <begin position="523"/>
        <end position="561"/>
    </location>
</feature>
<dbReference type="SMART" id="SM00684">
    <property type="entry name" value="DM15"/>
    <property type="match status" value="2"/>
</dbReference>
<dbReference type="STRING" id="1276538.A0A1X7RGK2"/>
<dbReference type="InterPro" id="IPR036388">
    <property type="entry name" value="WH-like_DNA-bd_sf"/>
</dbReference>
<feature type="region of interest" description="Disordered" evidence="3">
    <location>
        <begin position="1054"/>
        <end position="1073"/>
    </location>
</feature>
<dbReference type="Pfam" id="PF05383">
    <property type="entry name" value="La"/>
    <property type="match status" value="1"/>
</dbReference>
<feature type="compositionally biased region" description="Polar residues" evidence="3">
    <location>
        <begin position="187"/>
        <end position="196"/>
    </location>
</feature>
<dbReference type="Gene3D" id="1.10.10.10">
    <property type="entry name" value="Winged helix-like DNA-binding domain superfamily/Winged helix DNA-binding domain"/>
    <property type="match status" value="1"/>
</dbReference>
<evidence type="ECO:0000256" key="3">
    <source>
        <dbReference type="SAM" id="MobiDB-lite"/>
    </source>
</evidence>
<dbReference type="GO" id="GO:0005829">
    <property type="term" value="C:cytosol"/>
    <property type="evidence" value="ECO:0007669"/>
    <property type="project" value="TreeGrafter"/>
</dbReference>
<feature type="region of interest" description="Disordered" evidence="3">
    <location>
        <begin position="898"/>
        <end position="971"/>
    </location>
</feature>
<dbReference type="Pfam" id="PF21071">
    <property type="entry name" value="LARP1_HEAT"/>
    <property type="match status" value="1"/>
</dbReference>
<feature type="compositionally biased region" description="Polar residues" evidence="3">
    <location>
        <begin position="958"/>
        <end position="971"/>
    </location>
</feature>
<dbReference type="AlphaFoldDB" id="A0A1X7RGK2"/>
<evidence type="ECO:0000313" key="5">
    <source>
        <dbReference type="EMBL" id="SMQ46548.1"/>
    </source>
</evidence>
<evidence type="ECO:0000256" key="2">
    <source>
        <dbReference type="PROSITE-ProRule" id="PRU00332"/>
    </source>
</evidence>
<feature type="compositionally biased region" description="Polar residues" evidence="3">
    <location>
        <begin position="585"/>
        <end position="599"/>
    </location>
</feature>
<feature type="compositionally biased region" description="Basic and acidic residues" evidence="3">
    <location>
        <begin position="262"/>
        <end position="280"/>
    </location>
</feature>
<keyword evidence="1 2" id="KW-0694">RNA-binding</keyword>
<feature type="compositionally biased region" description="Polar residues" evidence="3">
    <location>
        <begin position="1054"/>
        <end position="1070"/>
    </location>
</feature>
<dbReference type="GO" id="GO:0000339">
    <property type="term" value="F:RNA cap binding"/>
    <property type="evidence" value="ECO:0007669"/>
    <property type="project" value="InterPro"/>
</dbReference>
<feature type="compositionally biased region" description="Polar residues" evidence="3">
    <location>
        <begin position="95"/>
        <end position="128"/>
    </location>
</feature>
<feature type="compositionally biased region" description="Basic and acidic residues" evidence="3">
    <location>
        <begin position="621"/>
        <end position="637"/>
    </location>
</feature>
<dbReference type="InterPro" id="IPR045180">
    <property type="entry name" value="La_dom_prot"/>
</dbReference>
<dbReference type="PANTHER" id="PTHR22792">
    <property type="entry name" value="LUPUS LA PROTEIN-RELATED"/>
    <property type="match status" value="1"/>
</dbReference>
<feature type="compositionally biased region" description="Basic and acidic residues" evidence="3">
    <location>
        <begin position="374"/>
        <end position="395"/>
    </location>
</feature>
<dbReference type="Proteomes" id="UP000215127">
    <property type="component" value="Chromosome 1"/>
</dbReference>
<keyword evidence="6" id="KW-1185">Reference proteome</keyword>
<dbReference type="GO" id="GO:0010494">
    <property type="term" value="C:cytoplasmic stress granule"/>
    <property type="evidence" value="ECO:0007669"/>
    <property type="project" value="TreeGrafter"/>
</dbReference>
<feature type="compositionally biased region" description="Pro residues" evidence="3">
    <location>
        <begin position="281"/>
        <end position="300"/>
    </location>
</feature>
<organism evidence="5 6">
    <name type="scientific">Zymoseptoria tritici (strain ST99CH_3D7)</name>
    <dbReference type="NCBI Taxonomy" id="1276538"/>
    <lineage>
        <taxon>Eukaryota</taxon>
        <taxon>Fungi</taxon>
        <taxon>Dikarya</taxon>
        <taxon>Ascomycota</taxon>
        <taxon>Pezizomycotina</taxon>
        <taxon>Dothideomycetes</taxon>
        <taxon>Dothideomycetidae</taxon>
        <taxon>Mycosphaerellales</taxon>
        <taxon>Mycosphaerellaceae</taxon>
        <taxon>Zymoseptoria</taxon>
    </lineage>
</organism>
<protein>
    <recommendedName>
        <fullName evidence="4">HTH La-type RNA-binding domain-containing protein</fullName>
    </recommendedName>
</protein>
<feature type="compositionally biased region" description="Polar residues" evidence="3">
    <location>
        <begin position="326"/>
        <end position="335"/>
    </location>
</feature>
<feature type="compositionally biased region" description="Gly residues" evidence="3">
    <location>
        <begin position="489"/>
        <end position="509"/>
    </location>
</feature>
<feature type="compositionally biased region" description="Pro residues" evidence="3">
    <location>
        <begin position="906"/>
        <end position="916"/>
    </location>
</feature>
<proteinExistence type="predicted"/>
<feature type="compositionally biased region" description="Basic and acidic residues" evidence="3">
    <location>
        <begin position="354"/>
        <end position="366"/>
    </location>
</feature>
<gene>
    <name evidence="5" type="ORF">ZT3D7_G1694</name>
</gene>
<name>A0A1X7RGK2_ZYMT9</name>
<feature type="compositionally biased region" description="Basic and acidic residues" evidence="3">
    <location>
        <begin position="336"/>
        <end position="346"/>
    </location>
</feature>
<evidence type="ECO:0000313" key="6">
    <source>
        <dbReference type="Proteomes" id="UP000215127"/>
    </source>
</evidence>
<dbReference type="EMBL" id="LT853692">
    <property type="protein sequence ID" value="SMQ46548.1"/>
    <property type="molecule type" value="Genomic_DNA"/>
</dbReference>